<dbReference type="Proteomes" id="UP001392437">
    <property type="component" value="Unassembled WGS sequence"/>
</dbReference>
<accession>A0AAW0QCQ3</accession>
<evidence type="ECO:0000313" key="1">
    <source>
        <dbReference type="EMBL" id="KAK8092529.1"/>
    </source>
</evidence>
<dbReference type="EMBL" id="JAQQWP010000013">
    <property type="protein sequence ID" value="KAK8092529.1"/>
    <property type="molecule type" value="Genomic_DNA"/>
</dbReference>
<gene>
    <name evidence="1" type="ORF">PG999_014728</name>
</gene>
<proteinExistence type="predicted"/>
<evidence type="ECO:0008006" key="3">
    <source>
        <dbReference type="Google" id="ProtNLM"/>
    </source>
</evidence>
<protein>
    <recommendedName>
        <fullName evidence="3">F-box domain-containing protein</fullName>
    </recommendedName>
</protein>
<comment type="caution">
    <text evidence="1">The sequence shown here is derived from an EMBL/GenBank/DDBJ whole genome shotgun (WGS) entry which is preliminary data.</text>
</comment>
<name>A0AAW0QCQ3_9PEZI</name>
<dbReference type="SUPFAM" id="SSF52047">
    <property type="entry name" value="RNI-like"/>
    <property type="match status" value="1"/>
</dbReference>
<keyword evidence="2" id="KW-1185">Reference proteome</keyword>
<sequence length="547" mass="63412">MSWKHLPAELRAQVISYLELPRVDRDQLWPSQEFVEKQSALRNLCLTSRSTAVEARIWLYRTIILFIDGDDVDFSMSSPGMKVFRHAHEFASPKVPFAHPDSMVQLIRTLTHNPHLRTYIKYVACPFSKSEIPPSSYTDQLEEDTKRMCTSWVRHAHEFSDTTGLERQILEMSGHAIPPPNKKLSNPDETIKGGIWDLTGKVEVVQRLVAVLLCLLPEVDTLLLQACDYRPSRITHQILEKYMNNKATSSLVMPKLATLQLQVHQLRWKRINELEKTSFDAVYALLDLPTLRHIETWQDDGFNSFFAARGADPIDHIGLQWLPKIETLSLTSAVYDCNNFFAAIRWATSLRRLTMDVYGMEISHPWYSRQPSLNEALLVHAGTLEELYLGTFSKAYKHISEARCLSCLPHMTKLRVLSVEMSMMFGPFEKLTRLSLPDLLPPNLEQLYLVDAWLEADGEYGRYTYPTRQIERHLEALVCQFEQLADEVRTPREQQQQQQLSKLRRVHLRPGQLCTRGRWLQEGRLRHIERTLREVGVEFTYVLPRCD</sequence>
<organism evidence="1 2">
    <name type="scientific">Apiospora kogelbergensis</name>
    <dbReference type="NCBI Taxonomy" id="1337665"/>
    <lineage>
        <taxon>Eukaryota</taxon>
        <taxon>Fungi</taxon>
        <taxon>Dikarya</taxon>
        <taxon>Ascomycota</taxon>
        <taxon>Pezizomycotina</taxon>
        <taxon>Sordariomycetes</taxon>
        <taxon>Xylariomycetidae</taxon>
        <taxon>Amphisphaeriales</taxon>
        <taxon>Apiosporaceae</taxon>
        <taxon>Apiospora</taxon>
    </lineage>
</organism>
<evidence type="ECO:0000313" key="2">
    <source>
        <dbReference type="Proteomes" id="UP001392437"/>
    </source>
</evidence>
<dbReference type="AlphaFoldDB" id="A0AAW0QCQ3"/>
<reference evidence="1 2" key="1">
    <citation type="submission" date="2023-01" db="EMBL/GenBank/DDBJ databases">
        <title>Analysis of 21 Apiospora genomes using comparative genomics revels a genus with tremendous synthesis potential of carbohydrate active enzymes and secondary metabolites.</title>
        <authorList>
            <person name="Sorensen T."/>
        </authorList>
    </citation>
    <scope>NUCLEOTIDE SEQUENCE [LARGE SCALE GENOMIC DNA]</scope>
    <source>
        <strain evidence="1 2">CBS 117206</strain>
    </source>
</reference>